<feature type="chain" id="PRO_5042942605" description="Peptidase S1 domain-containing protein" evidence="6">
    <location>
        <begin position="20"/>
        <end position="279"/>
    </location>
</feature>
<accession>A0AAN8K450</accession>
<dbReference type="PROSITE" id="PS00134">
    <property type="entry name" value="TRYPSIN_HIS"/>
    <property type="match status" value="1"/>
</dbReference>
<dbReference type="Proteomes" id="UP001347796">
    <property type="component" value="Unassembled WGS sequence"/>
</dbReference>
<evidence type="ECO:0000256" key="6">
    <source>
        <dbReference type="SAM" id="SignalP"/>
    </source>
</evidence>
<evidence type="ECO:0000256" key="3">
    <source>
        <dbReference type="ARBA" id="ARBA00022825"/>
    </source>
</evidence>
<dbReference type="AlphaFoldDB" id="A0AAN8K450"/>
<evidence type="ECO:0000256" key="5">
    <source>
        <dbReference type="RuleBase" id="RU363034"/>
    </source>
</evidence>
<dbReference type="FunFam" id="2.40.10.10:FF:000003">
    <property type="entry name" value="Transmembrane serine protease 3"/>
    <property type="match status" value="1"/>
</dbReference>
<name>A0AAN8K450_PATCE</name>
<dbReference type="InterPro" id="IPR001254">
    <property type="entry name" value="Trypsin_dom"/>
</dbReference>
<feature type="domain" description="Peptidase S1" evidence="7">
    <location>
        <begin position="37"/>
        <end position="272"/>
    </location>
</feature>
<gene>
    <name evidence="8" type="ORF">SNE40_005648</name>
</gene>
<dbReference type="PROSITE" id="PS00135">
    <property type="entry name" value="TRYPSIN_SER"/>
    <property type="match status" value="1"/>
</dbReference>
<evidence type="ECO:0000256" key="2">
    <source>
        <dbReference type="ARBA" id="ARBA00022801"/>
    </source>
</evidence>
<comment type="caution">
    <text evidence="8">The sequence shown here is derived from an EMBL/GenBank/DDBJ whole genome shotgun (WGS) entry which is preliminary data.</text>
</comment>
<dbReference type="PROSITE" id="PS50240">
    <property type="entry name" value="TRYPSIN_DOM"/>
    <property type="match status" value="1"/>
</dbReference>
<dbReference type="InterPro" id="IPR043504">
    <property type="entry name" value="Peptidase_S1_PA_chymotrypsin"/>
</dbReference>
<proteinExistence type="predicted"/>
<evidence type="ECO:0000256" key="4">
    <source>
        <dbReference type="ARBA" id="ARBA00023157"/>
    </source>
</evidence>
<dbReference type="GO" id="GO:0004252">
    <property type="term" value="F:serine-type endopeptidase activity"/>
    <property type="evidence" value="ECO:0007669"/>
    <property type="project" value="InterPro"/>
</dbReference>
<dbReference type="InterPro" id="IPR033116">
    <property type="entry name" value="TRYPSIN_SER"/>
</dbReference>
<keyword evidence="2 5" id="KW-0378">Hydrolase</keyword>
<evidence type="ECO:0000313" key="9">
    <source>
        <dbReference type="Proteomes" id="UP001347796"/>
    </source>
</evidence>
<dbReference type="PANTHER" id="PTHR24252">
    <property type="entry name" value="ACROSIN-RELATED"/>
    <property type="match status" value="1"/>
</dbReference>
<dbReference type="InterPro" id="IPR018114">
    <property type="entry name" value="TRYPSIN_HIS"/>
</dbReference>
<sequence length="279" mass="30448">MNFITSFIIQVVWFTQVDGGTVTCGSPVVQTPTTSRIIGGSAAKLGAWPWQVLLTEINLPVCGGAVISENVILTAAHCFEDQLSQDPKRWMATVGGIRTDVYEYTQRTYHVQKIIVHEAYNISTVENDVALLILSSNMVYSNYIRPVCLPDDNESVPVGTICYLAGWGATRGTGNPKTLNQVALPIIGDETCSRPDWYGKDFSPETSFCAGREAGGIDACTGDSGSPLVCKNGSKWTVHGLSSWGYGCAEPKWPGIYTEVSKYTKWIKQHLHKRASLFG</sequence>
<dbReference type="PRINTS" id="PR00722">
    <property type="entry name" value="CHYMOTRYPSIN"/>
</dbReference>
<dbReference type="Gene3D" id="2.40.10.10">
    <property type="entry name" value="Trypsin-like serine proteases"/>
    <property type="match status" value="3"/>
</dbReference>
<keyword evidence="6" id="KW-0732">Signal</keyword>
<keyword evidence="3 5" id="KW-0720">Serine protease</keyword>
<dbReference type="EMBL" id="JAZGQO010000004">
    <property type="protein sequence ID" value="KAK6187672.1"/>
    <property type="molecule type" value="Genomic_DNA"/>
</dbReference>
<organism evidence="8 9">
    <name type="scientific">Patella caerulea</name>
    <name type="common">Rayed Mediterranean limpet</name>
    <dbReference type="NCBI Taxonomy" id="87958"/>
    <lineage>
        <taxon>Eukaryota</taxon>
        <taxon>Metazoa</taxon>
        <taxon>Spiralia</taxon>
        <taxon>Lophotrochozoa</taxon>
        <taxon>Mollusca</taxon>
        <taxon>Gastropoda</taxon>
        <taxon>Patellogastropoda</taxon>
        <taxon>Patelloidea</taxon>
        <taxon>Patellidae</taxon>
        <taxon>Patella</taxon>
    </lineage>
</organism>
<dbReference type="GO" id="GO:0006508">
    <property type="term" value="P:proteolysis"/>
    <property type="evidence" value="ECO:0007669"/>
    <property type="project" value="UniProtKB-KW"/>
</dbReference>
<keyword evidence="4" id="KW-1015">Disulfide bond</keyword>
<evidence type="ECO:0000259" key="7">
    <source>
        <dbReference type="PROSITE" id="PS50240"/>
    </source>
</evidence>
<evidence type="ECO:0000256" key="1">
    <source>
        <dbReference type="ARBA" id="ARBA00022670"/>
    </source>
</evidence>
<keyword evidence="9" id="KW-1185">Reference proteome</keyword>
<keyword evidence="1 5" id="KW-0645">Protease</keyword>
<feature type="signal peptide" evidence="6">
    <location>
        <begin position="1"/>
        <end position="19"/>
    </location>
</feature>
<dbReference type="SMART" id="SM00020">
    <property type="entry name" value="Tryp_SPc"/>
    <property type="match status" value="1"/>
</dbReference>
<dbReference type="SUPFAM" id="SSF50494">
    <property type="entry name" value="Trypsin-like serine proteases"/>
    <property type="match status" value="1"/>
</dbReference>
<dbReference type="InterPro" id="IPR001314">
    <property type="entry name" value="Peptidase_S1A"/>
</dbReference>
<dbReference type="InterPro" id="IPR009003">
    <property type="entry name" value="Peptidase_S1_PA"/>
</dbReference>
<dbReference type="Pfam" id="PF00089">
    <property type="entry name" value="Trypsin"/>
    <property type="match status" value="1"/>
</dbReference>
<evidence type="ECO:0000313" key="8">
    <source>
        <dbReference type="EMBL" id="KAK6187672.1"/>
    </source>
</evidence>
<protein>
    <recommendedName>
        <fullName evidence="7">Peptidase S1 domain-containing protein</fullName>
    </recommendedName>
</protein>
<dbReference type="PANTHER" id="PTHR24252:SF7">
    <property type="entry name" value="HYALIN"/>
    <property type="match status" value="1"/>
</dbReference>
<reference evidence="8 9" key="1">
    <citation type="submission" date="2024-01" db="EMBL/GenBank/DDBJ databases">
        <title>The genome of the rayed Mediterranean limpet Patella caerulea (Linnaeus, 1758).</title>
        <authorList>
            <person name="Anh-Thu Weber A."/>
            <person name="Halstead-Nussloch G."/>
        </authorList>
    </citation>
    <scope>NUCLEOTIDE SEQUENCE [LARGE SCALE GENOMIC DNA]</scope>
    <source>
        <strain evidence="8">AATW-2023a</strain>
        <tissue evidence="8">Whole specimen</tissue>
    </source>
</reference>
<dbReference type="CDD" id="cd00190">
    <property type="entry name" value="Tryp_SPc"/>
    <property type="match status" value="1"/>
</dbReference>